<comment type="caution">
    <text evidence="1">The sequence shown here is derived from an EMBL/GenBank/DDBJ whole genome shotgun (WGS) entry which is preliminary data.</text>
</comment>
<protein>
    <submittedName>
        <fullName evidence="1">Uncharacterized protein</fullName>
    </submittedName>
</protein>
<organism evidence="1 2">
    <name type="scientific">Paraburkholderia tagetis</name>
    <dbReference type="NCBI Taxonomy" id="2913261"/>
    <lineage>
        <taxon>Bacteria</taxon>
        <taxon>Pseudomonadati</taxon>
        <taxon>Pseudomonadota</taxon>
        <taxon>Betaproteobacteria</taxon>
        <taxon>Burkholderiales</taxon>
        <taxon>Burkholderiaceae</taxon>
        <taxon>Paraburkholderia</taxon>
    </lineage>
</organism>
<dbReference type="RefSeq" id="WP_238466090.1">
    <property type="nucleotide sequence ID" value="NZ_JAKLJA010000022.1"/>
</dbReference>
<reference evidence="1" key="1">
    <citation type="submission" date="2022-01" db="EMBL/GenBank/DDBJ databases">
        <title>Genome sequence and assembly of Parabukholderia sp. RG36.</title>
        <authorList>
            <person name="Chhetri G."/>
        </authorList>
    </citation>
    <scope>NUCLEOTIDE SEQUENCE</scope>
    <source>
        <strain evidence="1">RG36</strain>
    </source>
</reference>
<evidence type="ECO:0000313" key="2">
    <source>
        <dbReference type="Proteomes" id="UP001139308"/>
    </source>
</evidence>
<name>A0A9X1UH97_9BURK</name>
<sequence>MTATDAPQTEHEVESLQKSIAAGRPTAMRLTQLLDVQAFGRLLSEKGIAVEISYVVVTAHQ</sequence>
<proteinExistence type="predicted"/>
<keyword evidence="2" id="KW-1185">Reference proteome</keyword>
<evidence type="ECO:0000313" key="1">
    <source>
        <dbReference type="EMBL" id="MCG5076255.1"/>
    </source>
</evidence>
<dbReference type="AlphaFoldDB" id="A0A9X1UH97"/>
<dbReference type="Proteomes" id="UP001139308">
    <property type="component" value="Unassembled WGS sequence"/>
</dbReference>
<gene>
    <name evidence="1" type="ORF">L5014_23245</name>
</gene>
<accession>A0A9X1UH97</accession>
<dbReference type="EMBL" id="JAKLJA010000022">
    <property type="protein sequence ID" value="MCG5076255.1"/>
    <property type="molecule type" value="Genomic_DNA"/>
</dbReference>